<organism evidence="2 3">
    <name type="scientific">Halorubrum aidingense JCM 13560</name>
    <dbReference type="NCBI Taxonomy" id="1230454"/>
    <lineage>
        <taxon>Archaea</taxon>
        <taxon>Methanobacteriati</taxon>
        <taxon>Methanobacteriota</taxon>
        <taxon>Stenosarchaea group</taxon>
        <taxon>Halobacteria</taxon>
        <taxon>Halobacteriales</taxon>
        <taxon>Haloferacaceae</taxon>
        <taxon>Halorubrum</taxon>
    </lineage>
</organism>
<sequence length="127" mass="13477">MEPEYQPGVCNIGPTQQRRRLLLGVGSLLLAALHVAAVIVVGWPRWTLLAATFPLYGAAMGYIQYRERFCVGFAGMGIFDVGDGTNQVLDEAALAADRKRAVRLNATSLAAGVAGALLIYAVAPIAF</sequence>
<dbReference type="Proteomes" id="UP000011575">
    <property type="component" value="Unassembled WGS sequence"/>
</dbReference>
<dbReference type="AlphaFoldDB" id="M0P4R7"/>
<name>M0P4R7_9EURY</name>
<protein>
    <submittedName>
        <fullName evidence="2">Uncharacterized protein</fullName>
    </submittedName>
</protein>
<keyword evidence="1" id="KW-0472">Membrane</keyword>
<feature type="transmembrane region" description="Helical" evidence="1">
    <location>
        <begin position="106"/>
        <end position="126"/>
    </location>
</feature>
<keyword evidence="3" id="KW-1185">Reference proteome</keyword>
<keyword evidence="1" id="KW-0812">Transmembrane</keyword>
<accession>M0P4R7</accession>
<evidence type="ECO:0000313" key="2">
    <source>
        <dbReference type="EMBL" id="EMA65137.1"/>
    </source>
</evidence>
<dbReference type="PATRIC" id="fig|1230454.4.peg.2996"/>
<comment type="caution">
    <text evidence="2">The sequence shown here is derived from an EMBL/GenBank/DDBJ whole genome shotgun (WGS) entry which is preliminary data.</text>
</comment>
<evidence type="ECO:0000313" key="3">
    <source>
        <dbReference type="Proteomes" id="UP000011575"/>
    </source>
</evidence>
<gene>
    <name evidence="2" type="ORF">C461_14885</name>
</gene>
<keyword evidence="1" id="KW-1133">Transmembrane helix</keyword>
<dbReference type="EMBL" id="AOJI01000035">
    <property type="protein sequence ID" value="EMA65137.1"/>
    <property type="molecule type" value="Genomic_DNA"/>
</dbReference>
<feature type="transmembrane region" description="Helical" evidence="1">
    <location>
        <begin position="46"/>
        <end position="63"/>
    </location>
</feature>
<dbReference type="RefSeq" id="WP_008002591.1">
    <property type="nucleotide sequence ID" value="NZ_AOJI01000035.1"/>
</dbReference>
<dbReference type="OrthoDB" id="253187at2157"/>
<reference evidence="2 3" key="1">
    <citation type="journal article" date="2014" name="PLoS Genet.">
        <title>Phylogenetically driven sequencing of extremely halophilic archaea reveals strategies for static and dynamic osmo-response.</title>
        <authorList>
            <person name="Becker E.A."/>
            <person name="Seitzer P.M."/>
            <person name="Tritt A."/>
            <person name="Larsen D."/>
            <person name="Krusor M."/>
            <person name="Yao A.I."/>
            <person name="Wu D."/>
            <person name="Madern D."/>
            <person name="Eisen J.A."/>
            <person name="Darling A.E."/>
            <person name="Facciotti M.T."/>
        </authorList>
    </citation>
    <scope>NUCLEOTIDE SEQUENCE [LARGE SCALE GENOMIC DNA]</scope>
    <source>
        <strain evidence="2 3">JCM 13560</strain>
    </source>
</reference>
<feature type="transmembrane region" description="Helical" evidence="1">
    <location>
        <begin position="21"/>
        <end position="40"/>
    </location>
</feature>
<proteinExistence type="predicted"/>
<evidence type="ECO:0000256" key="1">
    <source>
        <dbReference type="SAM" id="Phobius"/>
    </source>
</evidence>